<keyword evidence="2" id="KW-1185">Reference proteome</keyword>
<dbReference type="EMBL" id="BAAAZA010000023">
    <property type="protein sequence ID" value="GAA3887264.1"/>
    <property type="molecule type" value="Genomic_DNA"/>
</dbReference>
<organism evidence="1 2">
    <name type="scientific">Streptomyces lannensis</name>
    <dbReference type="NCBI Taxonomy" id="766498"/>
    <lineage>
        <taxon>Bacteria</taxon>
        <taxon>Bacillati</taxon>
        <taxon>Actinomycetota</taxon>
        <taxon>Actinomycetes</taxon>
        <taxon>Kitasatosporales</taxon>
        <taxon>Streptomycetaceae</taxon>
        <taxon>Streptomyces</taxon>
    </lineage>
</organism>
<accession>A0ABP7KWB8</accession>
<sequence>MIRVPPSVTTQTTTLPPNLTRHHYEARRRFLQKAGVAITPWYQLTALERTAAEQEVTSSVRR</sequence>
<reference evidence="2" key="1">
    <citation type="journal article" date="2019" name="Int. J. Syst. Evol. Microbiol.">
        <title>The Global Catalogue of Microorganisms (GCM) 10K type strain sequencing project: providing services to taxonomists for standard genome sequencing and annotation.</title>
        <authorList>
            <consortium name="The Broad Institute Genomics Platform"/>
            <consortium name="The Broad Institute Genome Sequencing Center for Infectious Disease"/>
            <person name="Wu L."/>
            <person name="Ma J."/>
        </authorList>
    </citation>
    <scope>NUCLEOTIDE SEQUENCE [LARGE SCALE GENOMIC DNA]</scope>
    <source>
        <strain evidence="2">JCM 16578</strain>
    </source>
</reference>
<gene>
    <name evidence="1" type="ORF">GCM10022207_63220</name>
</gene>
<name>A0ABP7KWB8_9ACTN</name>
<comment type="caution">
    <text evidence="1">The sequence shown here is derived from an EMBL/GenBank/DDBJ whole genome shotgun (WGS) entry which is preliminary data.</text>
</comment>
<dbReference type="Proteomes" id="UP001501563">
    <property type="component" value="Unassembled WGS sequence"/>
</dbReference>
<proteinExistence type="predicted"/>
<evidence type="ECO:0000313" key="1">
    <source>
        <dbReference type="EMBL" id="GAA3887264.1"/>
    </source>
</evidence>
<evidence type="ECO:0000313" key="2">
    <source>
        <dbReference type="Proteomes" id="UP001501563"/>
    </source>
</evidence>
<protein>
    <submittedName>
        <fullName evidence="1">Uncharacterized protein</fullName>
    </submittedName>
</protein>